<protein>
    <recommendedName>
        <fullName evidence="6">Phosphate transporter</fullName>
    </recommendedName>
</protein>
<evidence type="ECO:0000256" key="3">
    <source>
        <dbReference type="ARBA" id="ARBA00022692"/>
    </source>
</evidence>
<evidence type="ECO:0000313" key="7">
    <source>
        <dbReference type="EMBL" id="MFC5910825.1"/>
    </source>
</evidence>
<comment type="subcellular location">
    <subcellularLocation>
        <location evidence="1 6">Membrane</location>
        <topology evidence="1 6">Multi-pass membrane protein</topology>
    </subcellularLocation>
</comment>
<keyword evidence="6" id="KW-0592">Phosphate transport</keyword>
<keyword evidence="2 6" id="KW-0813">Transport</keyword>
<feature type="transmembrane region" description="Helical" evidence="6">
    <location>
        <begin position="219"/>
        <end position="241"/>
    </location>
</feature>
<evidence type="ECO:0000313" key="8">
    <source>
        <dbReference type="Proteomes" id="UP001596174"/>
    </source>
</evidence>
<feature type="transmembrane region" description="Helical" evidence="6">
    <location>
        <begin position="334"/>
        <end position="353"/>
    </location>
</feature>
<evidence type="ECO:0000256" key="2">
    <source>
        <dbReference type="ARBA" id="ARBA00022448"/>
    </source>
</evidence>
<comment type="caution">
    <text evidence="7">The sequence shown here is derived from an EMBL/GenBank/DDBJ whole genome shotgun (WGS) entry which is preliminary data.</text>
</comment>
<accession>A0ABW1GA76</accession>
<feature type="transmembrane region" description="Helical" evidence="6">
    <location>
        <begin position="136"/>
        <end position="154"/>
    </location>
</feature>
<dbReference type="PANTHER" id="PTHR11101">
    <property type="entry name" value="PHOSPHATE TRANSPORTER"/>
    <property type="match status" value="1"/>
</dbReference>
<keyword evidence="8" id="KW-1185">Reference proteome</keyword>
<evidence type="ECO:0000256" key="5">
    <source>
        <dbReference type="ARBA" id="ARBA00023136"/>
    </source>
</evidence>
<organism evidence="7 8">
    <name type="scientific">Streptacidiphilus monticola</name>
    <dbReference type="NCBI Taxonomy" id="2161674"/>
    <lineage>
        <taxon>Bacteria</taxon>
        <taxon>Bacillati</taxon>
        <taxon>Actinomycetota</taxon>
        <taxon>Actinomycetes</taxon>
        <taxon>Kitasatosporales</taxon>
        <taxon>Streptomycetaceae</taxon>
        <taxon>Streptacidiphilus</taxon>
    </lineage>
</organism>
<keyword evidence="5 6" id="KW-0472">Membrane</keyword>
<keyword evidence="3 6" id="KW-0812">Transmembrane</keyword>
<feature type="transmembrane region" description="Helical" evidence="6">
    <location>
        <begin position="108"/>
        <end position="124"/>
    </location>
</feature>
<feature type="transmembrane region" description="Helical" evidence="6">
    <location>
        <begin position="44"/>
        <end position="64"/>
    </location>
</feature>
<comment type="similarity">
    <text evidence="6">Belongs to the inorganic phosphate transporter (PiT) (TC 2.A.20) family.</text>
</comment>
<proteinExistence type="inferred from homology"/>
<name>A0ABW1GA76_9ACTN</name>
<sequence>MEHITFLVTAVIITALAFDFTNGFHDTANSMATSIATGALRPKVAVAISAVLNLGGAFLSVAVAKTISGGIVDEKAGLSPSIVFAALIGAIVWNLVTWLRGIPSSSSHALYGGLIGATIAAVGTKGVHFDVVMTKIIIPAVASPIVAGIAAWGATRLAFLLTRRADEKTSAKGFKIGQIASAMLVSVAHGTNDAQKTMGVITLTLVTAGAVAPGSNPPLWVILSSGLAIAAGTYIGGWRIVQTMGKGITTISAPQGFTAQTSAATVILTSSTMGFGLSTTHVCSGGIVGAGKGAPAGQVHWSTARRMAYAWGLTLPAAAVVGGLGALLADQGTWGVVLLALIGAGVASWIYVVSRRAPVTAETLDATAAPVEAAAPAPTTTPPAPVAA</sequence>
<evidence type="ECO:0000256" key="1">
    <source>
        <dbReference type="ARBA" id="ARBA00004141"/>
    </source>
</evidence>
<evidence type="ECO:0000256" key="4">
    <source>
        <dbReference type="ARBA" id="ARBA00022989"/>
    </source>
</evidence>
<gene>
    <name evidence="7" type="ORF">ACFP3V_26920</name>
</gene>
<feature type="transmembrane region" description="Helical" evidence="6">
    <location>
        <begin position="76"/>
        <end position="96"/>
    </location>
</feature>
<keyword evidence="4 6" id="KW-1133">Transmembrane helix</keyword>
<dbReference type="PANTHER" id="PTHR11101:SF54">
    <property type="entry name" value="LOW-AFFINITY INORGANIC PHOSPHATE TRANSPORTER-RELATED"/>
    <property type="match status" value="1"/>
</dbReference>
<feature type="transmembrane region" description="Helical" evidence="6">
    <location>
        <begin position="308"/>
        <end position="328"/>
    </location>
</feature>
<dbReference type="Pfam" id="PF01384">
    <property type="entry name" value="PHO4"/>
    <property type="match status" value="1"/>
</dbReference>
<reference evidence="8" key="1">
    <citation type="journal article" date="2019" name="Int. J. Syst. Evol. Microbiol.">
        <title>The Global Catalogue of Microorganisms (GCM) 10K type strain sequencing project: providing services to taxonomists for standard genome sequencing and annotation.</title>
        <authorList>
            <consortium name="The Broad Institute Genomics Platform"/>
            <consortium name="The Broad Institute Genome Sequencing Center for Infectious Disease"/>
            <person name="Wu L."/>
            <person name="Ma J."/>
        </authorList>
    </citation>
    <scope>NUCLEOTIDE SEQUENCE [LARGE SCALE GENOMIC DNA]</scope>
    <source>
        <strain evidence="8">JCM 4816</strain>
    </source>
</reference>
<dbReference type="RefSeq" id="WP_380588690.1">
    <property type="nucleotide sequence ID" value="NZ_JBHSQJ010000137.1"/>
</dbReference>
<evidence type="ECO:0000256" key="6">
    <source>
        <dbReference type="RuleBase" id="RU363058"/>
    </source>
</evidence>
<dbReference type="InterPro" id="IPR001204">
    <property type="entry name" value="Phos_transporter"/>
</dbReference>
<dbReference type="Proteomes" id="UP001596174">
    <property type="component" value="Unassembled WGS sequence"/>
</dbReference>
<dbReference type="EMBL" id="JBHSQJ010000137">
    <property type="protein sequence ID" value="MFC5910825.1"/>
    <property type="molecule type" value="Genomic_DNA"/>
</dbReference>